<dbReference type="RefSeq" id="WP_310407786.1">
    <property type="nucleotide sequence ID" value="NZ_JAVDWW010000014.1"/>
</dbReference>
<proteinExistence type="predicted"/>
<evidence type="ECO:0000259" key="1">
    <source>
        <dbReference type="Pfam" id="PF14082"/>
    </source>
</evidence>
<organism evidence="2 3">
    <name type="scientific">Nocardia kruczakiae</name>
    <dbReference type="NCBI Taxonomy" id="261477"/>
    <lineage>
        <taxon>Bacteria</taxon>
        <taxon>Bacillati</taxon>
        <taxon>Actinomycetota</taxon>
        <taxon>Actinomycetes</taxon>
        <taxon>Mycobacteriales</taxon>
        <taxon>Nocardiaceae</taxon>
        <taxon>Nocardia</taxon>
    </lineage>
</organism>
<gene>
    <name evidence="2" type="ORF">J2W56_006461</name>
</gene>
<name>A0ABU1XQ52_9NOCA</name>
<dbReference type="InterPro" id="IPR025359">
    <property type="entry name" value="SduA_C"/>
</dbReference>
<reference evidence="2 3" key="1">
    <citation type="submission" date="2023-07" db="EMBL/GenBank/DDBJ databases">
        <title>Sorghum-associated microbial communities from plants grown in Nebraska, USA.</title>
        <authorList>
            <person name="Schachtman D."/>
        </authorList>
    </citation>
    <scope>NUCLEOTIDE SEQUENCE [LARGE SCALE GENOMIC DNA]</scope>
    <source>
        <strain evidence="2 3">4272</strain>
    </source>
</reference>
<dbReference type="EMBL" id="JAVDWW010000014">
    <property type="protein sequence ID" value="MDR7172695.1"/>
    <property type="molecule type" value="Genomic_DNA"/>
</dbReference>
<comment type="caution">
    <text evidence="2">The sequence shown here is derived from an EMBL/GenBank/DDBJ whole genome shotgun (WGS) entry which is preliminary data.</text>
</comment>
<dbReference type="Pfam" id="PF14082">
    <property type="entry name" value="SduA_C"/>
    <property type="match status" value="1"/>
</dbReference>
<protein>
    <recommendedName>
        <fullName evidence="1">Shedu protein SduA C-terminal domain-containing protein</fullName>
    </recommendedName>
</protein>
<accession>A0ABU1XQ52</accession>
<evidence type="ECO:0000313" key="2">
    <source>
        <dbReference type="EMBL" id="MDR7172695.1"/>
    </source>
</evidence>
<feature type="domain" description="Shedu protein SduA C-terminal" evidence="1">
    <location>
        <begin position="107"/>
        <end position="261"/>
    </location>
</feature>
<sequence length="279" mass="30989">MTEPTKCIYSDRVCAPEIPSIGCAGLFGAAECRPGRAAASDRANEFRSMFLSGGDNGLPSLAQSAAGVGQYQAARMAADPNTPFYVAETHIEPAVALELKEVIDAASDERPVQSFLEAHPQILARLLTGGHGRWVIPQKRLSGEYIPDFVIGERSSIGFEWHVIELESPAAPIFTKSYGQSQQLRKGIDQVRDWRRWISNNQDKARRSRAEHGEGLTDINGNVPAFVFIGRDTDRTDEASQRLRQLMDELRIQIRSYDWLIRMSSSAAGLPPYRRSELD</sequence>
<keyword evidence="3" id="KW-1185">Reference proteome</keyword>
<dbReference type="Proteomes" id="UP001251217">
    <property type="component" value="Unassembled WGS sequence"/>
</dbReference>
<evidence type="ECO:0000313" key="3">
    <source>
        <dbReference type="Proteomes" id="UP001251217"/>
    </source>
</evidence>